<dbReference type="NCBIfam" id="TIGR00079">
    <property type="entry name" value="pept_deformyl"/>
    <property type="match status" value="1"/>
</dbReference>
<dbReference type="SUPFAM" id="SSF56420">
    <property type="entry name" value="Peptide deformylase"/>
    <property type="match status" value="1"/>
</dbReference>
<keyword evidence="8" id="KW-1185">Reference proteome</keyword>
<dbReference type="PANTHER" id="PTHR10458">
    <property type="entry name" value="PEPTIDE DEFORMYLASE"/>
    <property type="match status" value="1"/>
</dbReference>
<gene>
    <name evidence="6 7" type="primary">def</name>
    <name evidence="7" type="ORF">HHS_02570</name>
</gene>
<dbReference type="KEGG" id="hhs:HHS_02570"/>
<accession>U3U792</accession>
<comment type="cofactor">
    <cofactor evidence="6">
        <name>Fe(2+)</name>
        <dbReference type="ChEBI" id="CHEBI:29033"/>
    </cofactor>
    <text evidence="6">Binds 1 Fe(2+) ion.</text>
</comment>
<protein>
    <recommendedName>
        <fullName evidence="6">Peptide deformylase</fullName>
        <shortName evidence="6">PDF</shortName>
        <ecNumber evidence="6">3.5.1.88</ecNumber>
    </recommendedName>
    <alternativeName>
        <fullName evidence="6">Polypeptide deformylase</fullName>
    </alternativeName>
</protein>
<evidence type="ECO:0000313" key="8">
    <source>
        <dbReference type="Proteomes" id="UP000016900"/>
    </source>
</evidence>
<evidence type="ECO:0000256" key="2">
    <source>
        <dbReference type="ARBA" id="ARBA00022723"/>
    </source>
</evidence>
<feature type="binding site" evidence="6">
    <location>
        <position position="117"/>
    </location>
    <ligand>
        <name>Fe cation</name>
        <dbReference type="ChEBI" id="CHEBI:24875"/>
    </ligand>
</feature>
<feature type="binding site" evidence="6">
    <location>
        <position position="71"/>
    </location>
    <ligand>
        <name>Fe cation</name>
        <dbReference type="ChEBI" id="CHEBI:24875"/>
    </ligand>
</feature>
<evidence type="ECO:0000256" key="4">
    <source>
        <dbReference type="ARBA" id="ARBA00022917"/>
    </source>
</evidence>
<dbReference type="Proteomes" id="UP000016900">
    <property type="component" value="Chromosome"/>
</dbReference>
<dbReference type="GO" id="GO:0006412">
    <property type="term" value="P:translation"/>
    <property type="evidence" value="ECO:0007669"/>
    <property type="project" value="UniProtKB-UniRule"/>
</dbReference>
<dbReference type="PATRIC" id="fig|1235990.3.peg.258"/>
<dbReference type="Gene3D" id="3.90.45.10">
    <property type="entry name" value="Peptide deformylase"/>
    <property type="match status" value="1"/>
</dbReference>
<dbReference type="Pfam" id="PF01327">
    <property type="entry name" value="Pep_deformylase"/>
    <property type="match status" value="1"/>
</dbReference>
<feature type="binding site" evidence="6">
    <location>
        <position position="113"/>
    </location>
    <ligand>
        <name>Fe cation</name>
        <dbReference type="ChEBI" id="CHEBI:24875"/>
    </ligand>
</feature>
<feature type="active site" evidence="6">
    <location>
        <position position="114"/>
    </location>
</feature>
<dbReference type="AlphaFoldDB" id="U3U792"/>
<dbReference type="GO" id="GO:0042586">
    <property type="term" value="F:peptide deformylase activity"/>
    <property type="evidence" value="ECO:0007669"/>
    <property type="project" value="UniProtKB-UniRule"/>
</dbReference>
<keyword evidence="2 6" id="KW-0479">Metal-binding</keyword>
<comment type="similarity">
    <text evidence="1 6">Belongs to the polypeptide deformylase family.</text>
</comment>
<dbReference type="EMBL" id="AP012554">
    <property type="protein sequence ID" value="BAO00227.1"/>
    <property type="molecule type" value="Genomic_DNA"/>
</dbReference>
<dbReference type="PIRSF" id="PIRSF004749">
    <property type="entry name" value="Pep_def"/>
    <property type="match status" value="1"/>
</dbReference>
<dbReference type="STRING" id="1235990.BMSBPS_0725"/>
<dbReference type="InterPro" id="IPR023635">
    <property type="entry name" value="Peptide_deformylase"/>
</dbReference>
<evidence type="ECO:0000313" key="7">
    <source>
        <dbReference type="EMBL" id="BAO00227.1"/>
    </source>
</evidence>
<organism evidence="7 8">
    <name type="scientific">Candidatus Pantoea carbekii</name>
    <dbReference type="NCBI Taxonomy" id="1235990"/>
    <lineage>
        <taxon>Bacteria</taxon>
        <taxon>Pseudomonadati</taxon>
        <taxon>Pseudomonadota</taxon>
        <taxon>Gammaproteobacteria</taxon>
        <taxon>Enterobacterales</taxon>
        <taxon>Erwiniaceae</taxon>
        <taxon>Pantoea</taxon>
    </lineage>
</organism>
<comment type="catalytic activity">
    <reaction evidence="6">
        <text>N-terminal N-formyl-L-methionyl-[peptide] + H2O = N-terminal L-methionyl-[peptide] + formate</text>
        <dbReference type="Rhea" id="RHEA:24420"/>
        <dbReference type="Rhea" id="RHEA-COMP:10639"/>
        <dbReference type="Rhea" id="RHEA-COMP:10640"/>
        <dbReference type="ChEBI" id="CHEBI:15377"/>
        <dbReference type="ChEBI" id="CHEBI:15740"/>
        <dbReference type="ChEBI" id="CHEBI:49298"/>
        <dbReference type="ChEBI" id="CHEBI:64731"/>
        <dbReference type="EC" id="3.5.1.88"/>
    </reaction>
</comment>
<evidence type="ECO:0000256" key="1">
    <source>
        <dbReference type="ARBA" id="ARBA00010759"/>
    </source>
</evidence>
<dbReference type="NCBIfam" id="NF001159">
    <property type="entry name" value="PRK00150.1-3"/>
    <property type="match status" value="1"/>
</dbReference>
<dbReference type="GO" id="GO:0046872">
    <property type="term" value="F:metal ion binding"/>
    <property type="evidence" value="ECO:0007669"/>
    <property type="project" value="UniProtKB-KW"/>
</dbReference>
<evidence type="ECO:0000256" key="3">
    <source>
        <dbReference type="ARBA" id="ARBA00022801"/>
    </source>
</evidence>
<keyword evidence="3 6" id="KW-0378">Hydrolase</keyword>
<dbReference type="PRINTS" id="PR01576">
    <property type="entry name" value="PDEFORMYLASE"/>
</dbReference>
<dbReference type="InterPro" id="IPR036821">
    <property type="entry name" value="Peptide_deformylase_sf"/>
</dbReference>
<dbReference type="EC" id="3.5.1.88" evidence="6"/>
<proteinExistence type="inferred from homology"/>
<evidence type="ECO:0000256" key="5">
    <source>
        <dbReference type="ARBA" id="ARBA00023004"/>
    </source>
</evidence>
<keyword evidence="5 6" id="KW-0408">Iron</keyword>
<evidence type="ECO:0000256" key="6">
    <source>
        <dbReference type="HAMAP-Rule" id="MF_00163"/>
    </source>
</evidence>
<reference evidence="7 8" key="1">
    <citation type="submission" date="2012-10" db="EMBL/GenBank/DDBJ databases">
        <title>Genome sequence of the symbiont of the pentatomidae stink bug Halyomorpha halys.</title>
        <authorList>
            <person name="Kobayashi H."/>
            <person name="Fujii-Muramatsu R."/>
            <person name="Takeishi K."/>
            <person name="Noda H."/>
        </authorList>
    </citation>
    <scope>NUCLEOTIDE SEQUENCE [LARGE SCALE GENOMIC DNA]</scope>
</reference>
<name>U3U792_9GAMM</name>
<dbReference type="HAMAP" id="MF_00163">
    <property type="entry name" value="Pep_deformylase"/>
    <property type="match status" value="1"/>
</dbReference>
<keyword evidence="4 6" id="KW-0648">Protein biosynthesis</keyword>
<dbReference type="PANTHER" id="PTHR10458:SF21">
    <property type="entry name" value="PEPTIDE DEFORMYLASE"/>
    <property type="match status" value="1"/>
</dbReference>
<dbReference type="eggNOG" id="COG0242">
    <property type="taxonomic scope" value="Bacteria"/>
</dbReference>
<comment type="function">
    <text evidence="6">Removes the formyl group from the N-terminal Met of newly synthesized proteins. Requires at least a dipeptide for an efficient rate of reaction. N-terminal L-methionine is a prerequisite for activity but the enzyme has broad specificity at other positions.</text>
</comment>
<dbReference type="CDD" id="cd00487">
    <property type="entry name" value="Pep_deformylase"/>
    <property type="match status" value="1"/>
</dbReference>
<sequence>MNSTIQRIIDDMFETMYAQEGIGLAATQVDIHQRIIVIDISQESQDNNKKLVLVNPKMLKKSGEVSIEEGCLSIPQQRAFVPRAKFLKIHAQDRYGKIFELKADGLLAICIQHEIDHLDGKLFIDYLSPLKRERIKQKLKKFSRQQSKKLIIFK</sequence>